<sequence>MFRFLNVQVCRGLFLLILTTIVFYTFTERPAVKNIPQSGGENGLSASVPRRGAPPPPPSDARDCTFDLPKNLIIFPIQEELQGLMLNLFYRIGLYEDAQFLLPKTDADFNEAEDSDLRIIFCFESCSFLFNSDVLPRFTITSLSNPLLSPVSPFSPNPIAKAFDFDPNNTEDAYMKSVLAILKSRPDFVIIREHWLESLIYLRHKLCLDWEDVLNLDKVPPLNSFNAQNLQQANMLDWKIYKHFNDTLWELLDSEISDLDQERDAFLFHLNRMNSVCSNLALASSSDKDFCDELSLTGKNILSLLST</sequence>
<organism evidence="11">
    <name type="scientific">Oikopleura dioica</name>
    <name type="common">Tunicate</name>
    <dbReference type="NCBI Taxonomy" id="34765"/>
    <lineage>
        <taxon>Eukaryota</taxon>
        <taxon>Metazoa</taxon>
        <taxon>Chordata</taxon>
        <taxon>Tunicata</taxon>
        <taxon>Appendicularia</taxon>
        <taxon>Copelata</taxon>
        <taxon>Oikopleuridae</taxon>
        <taxon>Oikopleura</taxon>
    </lineage>
</organism>
<evidence type="ECO:0000256" key="6">
    <source>
        <dbReference type="ARBA" id="ARBA00022989"/>
    </source>
</evidence>
<evidence type="ECO:0000256" key="2">
    <source>
        <dbReference type="ARBA" id="ARBA00008124"/>
    </source>
</evidence>
<evidence type="ECO:0000256" key="10">
    <source>
        <dbReference type="SAM" id="MobiDB-lite"/>
    </source>
</evidence>
<evidence type="ECO:0000256" key="7">
    <source>
        <dbReference type="ARBA" id="ARBA00023034"/>
    </source>
</evidence>
<dbReference type="EMBL" id="FN653059">
    <property type="protein sequence ID" value="CBY10594.1"/>
    <property type="molecule type" value="Genomic_DNA"/>
</dbReference>
<dbReference type="InterPro" id="IPR009729">
    <property type="entry name" value="Gal-3-0_sulfotransfrase"/>
</dbReference>
<evidence type="ECO:0000256" key="8">
    <source>
        <dbReference type="ARBA" id="ARBA00023136"/>
    </source>
</evidence>
<dbReference type="Pfam" id="PF06990">
    <property type="entry name" value="Gal-3-0_sulfotr"/>
    <property type="match status" value="1"/>
</dbReference>
<feature type="region of interest" description="Disordered" evidence="10">
    <location>
        <begin position="37"/>
        <end position="61"/>
    </location>
</feature>
<keyword evidence="8" id="KW-0472">Membrane</keyword>
<dbReference type="PANTHER" id="PTHR14647">
    <property type="entry name" value="GALACTOSE-3-O-SULFOTRANSFERASE"/>
    <property type="match status" value="1"/>
</dbReference>
<evidence type="ECO:0000313" key="11">
    <source>
        <dbReference type="EMBL" id="CBY10594.1"/>
    </source>
</evidence>
<proteinExistence type="inferred from homology"/>
<evidence type="ECO:0000313" key="13">
    <source>
        <dbReference type="Proteomes" id="UP000001307"/>
    </source>
</evidence>
<keyword evidence="4" id="KW-0812">Transmembrane</keyword>
<gene>
    <name evidence="11" type="ORF">GSOID_T00012744001</name>
    <name evidence="12" type="ORF">GSOID_T00031311001</name>
</gene>
<dbReference type="Proteomes" id="UP000001307">
    <property type="component" value="Unassembled WGS sequence"/>
</dbReference>
<dbReference type="GO" id="GO:0009247">
    <property type="term" value="P:glycolipid biosynthetic process"/>
    <property type="evidence" value="ECO:0007669"/>
    <property type="project" value="InterPro"/>
</dbReference>
<keyword evidence="5" id="KW-0735">Signal-anchor</keyword>
<keyword evidence="7" id="KW-0333">Golgi apparatus</keyword>
<evidence type="ECO:0000256" key="4">
    <source>
        <dbReference type="ARBA" id="ARBA00022692"/>
    </source>
</evidence>
<dbReference type="InParanoid" id="E4XJF1"/>
<evidence type="ECO:0000256" key="1">
    <source>
        <dbReference type="ARBA" id="ARBA00004323"/>
    </source>
</evidence>
<evidence type="ECO:0000256" key="5">
    <source>
        <dbReference type="ARBA" id="ARBA00022968"/>
    </source>
</evidence>
<name>E4XJF1_OIKDI</name>
<dbReference type="InterPro" id="IPR027417">
    <property type="entry name" value="P-loop_NTPase"/>
</dbReference>
<evidence type="ECO:0000256" key="9">
    <source>
        <dbReference type="ARBA" id="ARBA00023180"/>
    </source>
</evidence>
<evidence type="ECO:0000256" key="3">
    <source>
        <dbReference type="ARBA" id="ARBA00022679"/>
    </source>
</evidence>
<dbReference type="AlphaFoldDB" id="E4XJF1"/>
<comment type="subcellular location">
    <subcellularLocation>
        <location evidence="1">Golgi apparatus membrane</location>
        <topology evidence="1">Single-pass type II membrane protein</topology>
    </subcellularLocation>
</comment>
<dbReference type="GO" id="GO:0001733">
    <property type="term" value="F:galactosylceramide sulfotransferase activity"/>
    <property type="evidence" value="ECO:0007669"/>
    <property type="project" value="InterPro"/>
</dbReference>
<keyword evidence="3" id="KW-0808">Transferase</keyword>
<dbReference type="OrthoDB" id="10316467at2759"/>
<keyword evidence="13" id="KW-1185">Reference proteome</keyword>
<reference evidence="11" key="1">
    <citation type="journal article" date="2010" name="Science">
        <title>Plasticity of animal genome architecture unmasked by rapid evolution of a pelagic tunicate.</title>
        <authorList>
            <person name="Denoeud F."/>
            <person name="Henriet S."/>
            <person name="Mungpakdee S."/>
            <person name="Aury J.M."/>
            <person name="Da Silva C."/>
            <person name="Brinkmann H."/>
            <person name="Mikhaleva J."/>
            <person name="Olsen L.C."/>
            <person name="Jubin C."/>
            <person name="Canestro C."/>
            <person name="Bouquet J.M."/>
            <person name="Danks G."/>
            <person name="Poulain J."/>
            <person name="Campsteijn C."/>
            <person name="Adamski M."/>
            <person name="Cross I."/>
            <person name="Yadetie F."/>
            <person name="Muffato M."/>
            <person name="Louis A."/>
            <person name="Butcher S."/>
            <person name="Tsagkogeorga G."/>
            <person name="Konrad A."/>
            <person name="Singh S."/>
            <person name="Jensen M.F."/>
            <person name="Cong E.H."/>
            <person name="Eikeseth-Otteraa H."/>
            <person name="Noel B."/>
            <person name="Anthouard V."/>
            <person name="Porcel B.M."/>
            <person name="Kachouri-Lafond R."/>
            <person name="Nishino A."/>
            <person name="Ugolini M."/>
            <person name="Chourrout P."/>
            <person name="Nishida H."/>
            <person name="Aasland R."/>
            <person name="Huzurbazar S."/>
            <person name="Westhof E."/>
            <person name="Delsuc F."/>
            <person name="Lehrach H."/>
            <person name="Reinhardt R."/>
            <person name="Weissenbach J."/>
            <person name="Roy S.W."/>
            <person name="Artiguenave F."/>
            <person name="Postlethwait J.H."/>
            <person name="Manak J.R."/>
            <person name="Thompson E.M."/>
            <person name="Jaillon O."/>
            <person name="Du Pasquier L."/>
            <person name="Boudinot P."/>
            <person name="Liberles D.A."/>
            <person name="Volff J.N."/>
            <person name="Philippe H."/>
            <person name="Lenhard B."/>
            <person name="Roest Crollius H."/>
            <person name="Wincker P."/>
            <person name="Chourrout D."/>
        </authorList>
    </citation>
    <scope>NUCLEOTIDE SEQUENCE [LARGE SCALE GENOMIC DNA]</scope>
</reference>
<comment type="similarity">
    <text evidence="2">Belongs to the galactose-3-O-sulfotransferase family.</text>
</comment>
<keyword evidence="6" id="KW-1133">Transmembrane helix</keyword>
<dbReference type="EMBL" id="FN655066">
    <property type="protein sequence ID" value="CBY37824.1"/>
    <property type="molecule type" value="Genomic_DNA"/>
</dbReference>
<dbReference type="GO" id="GO:0000139">
    <property type="term" value="C:Golgi membrane"/>
    <property type="evidence" value="ECO:0007669"/>
    <property type="project" value="UniProtKB-SubCell"/>
</dbReference>
<keyword evidence="9" id="KW-0325">Glycoprotein</keyword>
<accession>E4XJF1</accession>
<protein>
    <submittedName>
        <fullName evidence="11">Uncharacterized protein</fullName>
    </submittedName>
</protein>
<dbReference type="Gene3D" id="3.40.50.300">
    <property type="entry name" value="P-loop containing nucleotide triphosphate hydrolases"/>
    <property type="match status" value="1"/>
</dbReference>
<dbReference type="PANTHER" id="PTHR14647:SF87">
    <property type="entry name" value="PUTATIVE-RELATED"/>
    <property type="match status" value="1"/>
</dbReference>
<evidence type="ECO:0000313" key="12">
    <source>
        <dbReference type="EMBL" id="CBY37824.1"/>
    </source>
</evidence>
<dbReference type="Proteomes" id="UP000011014">
    <property type="component" value="Unassembled WGS sequence"/>
</dbReference>